<evidence type="ECO:0008006" key="4">
    <source>
        <dbReference type="Google" id="ProtNLM"/>
    </source>
</evidence>
<feature type="signal peptide" evidence="1">
    <location>
        <begin position="1"/>
        <end position="26"/>
    </location>
</feature>
<proteinExistence type="predicted"/>
<keyword evidence="1" id="KW-0732">Signal</keyword>
<dbReference type="OrthoDB" id="693570at2"/>
<gene>
    <name evidence="2" type="ORF">SAMN05421740_102694</name>
</gene>
<evidence type="ECO:0000256" key="1">
    <source>
        <dbReference type="SAM" id="SignalP"/>
    </source>
</evidence>
<reference evidence="3" key="1">
    <citation type="submission" date="2016-10" db="EMBL/GenBank/DDBJ databases">
        <authorList>
            <person name="Varghese N."/>
            <person name="Submissions S."/>
        </authorList>
    </citation>
    <scope>NUCLEOTIDE SEQUENCE [LARGE SCALE GENOMIC DNA]</scope>
    <source>
        <strain evidence="3">Jip14</strain>
    </source>
</reference>
<dbReference type="EMBL" id="FNZR01000002">
    <property type="protein sequence ID" value="SEK78745.1"/>
    <property type="molecule type" value="Genomic_DNA"/>
</dbReference>
<dbReference type="AlphaFoldDB" id="A0A1H7JYQ5"/>
<dbReference type="RefSeq" id="WP_090604081.1">
    <property type="nucleotide sequence ID" value="NZ_FNZR01000002.1"/>
</dbReference>
<name>A0A1H7JYQ5_9SPHI</name>
<feature type="chain" id="PRO_5011439888" description="DUF4374 domain-containing protein" evidence="1">
    <location>
        <begin position="27"/>
        <end position="404"/>
    </location>
</feature>
<sequence length="404" mass="45403">MNTNRFKSLLFLCATALIGISASSCKKDPGNGAPDPELSKEYGIWLYGGSEATGYGFYMLTLDDLMKDTTISIVGTGIETNEILDYGNCTFRDGYFYQGLNGKFSKGTFESGRYVEVDNMVAEINFQGGFDWDGDDLIVASKIDDYKIQLYTVNTTDMTIKAAKIIDIPHLPDPIVNPITGEDQEVATHIRQCFLNGGKLFLGIRYETKTKPTTQSESFFLYSLDYPSLENPEVITDERAGVGVNAGPVPPYLYQQVRDEEGNIYFFSGTPVIADSPSEKYGNAILRMKKDETRIDPDYLFVLPDNLENPHSFSAYITDGYACIGEGRYIADLPNAKMKVDLQSYEQGDWVRGLINAVEDGKMYTFVRNNGWKVYRYDPNTDEFKKGVSIDPGIFAVYRNYKFR</sequence>
<organism evidence="2 3">
    <name type="scientific">Parapedobacter koreensis</name>
    <dbReference type="NCBI Taxonomy" id="332977"/>
    <lineage>
        <taxon>Bacteria</taxon>
        <taxon>Pseudomonadati</taxon>
        <taxon>Bacteroidota</taxon>
        <taxon>Sphingobacteriia</taxon>
        <taxon>Sphingobacteriales</taxon>
        <taxon>Sphingobacteriaceae</taxon>
        <taxon>Parapedobacter</taxon>
    </lineage>
</organism>
<evidence type="ECO:0000313" key="2">
    <source>
        <dbReference type="EMBL" id="SEK78745.1"/>
    </source>
</evidence>
<dbReference type="Proteomes" id="UP000198916">
    <property type="component" value="Unassembled WGS sequence"/>
</dbReference>
<evidence type="ECO:0000313" key="3">
    <source>
        <dbReference type="Proteomes" id="UP000198916"/>
    </source>
</evidence>
<accession>A0A1H7JYQ5</accession>
<keyword evidence="3" id="KW-1185">Reference proteome</keyword>
<protein>
    <recommendedName>
        <fullName evidence="4">DUF4374 domain-containing protein</fullName>
    </recommendedName>
</protein>
<dbReference type="PROSITE" id="PS51257">
    <property type="entry name" value="PROKAR_LIPOPROTEIN"/>
    <property type="match status" value="1"/>
</dbReference>
<dbReference type="STRING" id="332977.SAMN05421740_102694"/>